<sequence length="280" mass="32442">MDFRQETMTTCQKCPQTKREIRSCINNNQEQLMLIYFESNDCQECKKRVKYVKNPILCKSRKIVDKCDFKTCYIRESLITHDTVNCRCKRLVRQNYKKCCCTKDKVVHKECVGNCHLIRTTTYHFKNGKCIANSKTKQSCLKIPKPVTIKGDCDPKTNFAIDRTVFYVNIGCQIVPRETSTSRLCSCKPQPVTNTCIDNKLITKQVFEKLDKDGKCRKDREHITVKNVVCPAPVTMQGECDKKSDNFLTTTTKYHVKNCECIKHVEKKLSVRISSCFITL</sequence>
<evidence type="ECO:0000313" key="2">
    <source>
        <dbReference type="Proteomes" id="UP001626550"/>
    </source>
</evidence>
<keyword evidence="2" id="KW-1185">Reference proteome</keyword>
<accession>A0ABD2QGB0</accession>
<gene>
    <name evidence="1" type="ORF">Ciccas_003939</name>
</gene>
<dbReference type="Proteomes" id="UP001626550">
    <property type="component" value="Unassembled WGS sequence"/>
</dbReference>
<dbReference type="AlphaFoldDB" id="A0ABD2QGB0"/>
<dbReference type="EMBL" id="JBJKFK010000387">
    <property type="protein sequence ID" value="KAL3317406.1"/>
    <property type="molecule type" value="Genomic_DNA"/>
</dbReference>
<reference evidence="1 2" key="1">
    <citation type="submission" date="2024-11" db="EMBL/GenBank/DDBJ databases">
        <title>Adaptive evolution of stress response genes in parasites aligns with host niche diversity.</title>
        <authorList>
            <person name="Hahn C."/>
            <person name="Resl P."/>
        </authorList>
    </citation>
    <scope>NUCLEOTIDE SEQUENCE [LARGE SCALE GENOMIC DNA]</scope>
    <source>
        <strain evidence="1">EGGRZ-B1_66</strain>
        <tissue evidence="1">Body</tissue>
    </source>
</reference>
<comment type="caution">
    <text evidence="1">The sequence shown here is derived from an EMBL/GenBank/DDBJ whole genome shotgun (WGS) entry which is preliminary data.</text>
</comment>
<protein>
    <submittedName>
        <fullName evidence="1">Uncharacterized protein</fullName>
    </submittedName>
</protein>
<evidence type="ECO:0000313" key="1">
    <source>
        <dbReference type="EMBL" id="KAL3317406.1"/>
    </source>
</evidence>
<name>A0ABD2QGB0_9PLAT</name>
<organism evidence="1 2">
    <name type="scientific">Cichlidogyrus casuarinus</name>
    <dbReference type="NCBI Taxonomy" id="1844966"/>
    <lineage>
        <taxon>Eukaryota</taxon>
        <taxon>Metazoa</taxon>
        <taxon>Spiralia</taxon>
        <taxon>Lophotrochozoa</taxon>
        <taxon>Platyhelminthes</taxon>
        <taxon>Monogenea</taxon>
        <taxon>Monopisthocotylea</taxon>
        <taxon>Dactylogyridea</taxon>
        <taxon>Ancyrocephalidae</taxon>
        <taxon>Cichlidogyrus</taxon>
    </lineage>
</organism>
<proteinExistence type="predicted"/>